<dbReference type="EMBL" id="JABAHY010000007">
    <property type="protein sequence ID" value="NLS10056.1"/>
    <property type="molecule type" value="Genomic_DNA"/>
</dbReference>
<dbReference type="GO" id="GO:0006529">
    <property type="term" value="P:asparagine biosynthetic process"/>
    <property type="evidence" value="ECO:0007669"/>
    <property type="project" value="InterPro"/>
</dbReference>
<organism evidence="2 3">
    <name type="scientific">Nesterenkonia sedimenti</name>
    <dbReference type="NCBI Taxonomy" id="1463632"/>
    <lineage>
        <taxon>Bacteria</taxon>
        <taxon>Bacillati</taxon>
        <taxon>Actinomycetota</taxon>
        <taxon>Actinomycetes</taxon>
        <taxon>Micrococcales</taxon>
        <taxon>Micrococcaceae</taxon>
        <taxon>Nesterenkonia</taxon>
    </lineage>
</organism>
<dbReference type="SUPFAM" id="SSF52402">
    <property type="entry name" value="Adenine nucleotide alpha hydrolases-like"/>
    <property type="match status" value="1"/>
</dbReference>
<dbReference type="Pfam" id="PF00733">
    <property type="entry name" value="Asn_synthase"/>
    <property type="match status" value="1"/>
</dbReference>
<keyword evidence="3" id="KW-1185">Reference proteome</keyword>
<evidence type="ECO:0000313" key="2">
    <source>
        <dbReference type="EMBL" id="NLS10056.1"/>
    </source>
</evidence>
<sequence length="571" mass="61176">MSTPVCGVLGQLTPASQQQAEDMVTAAQQEGVELQAAGHNETGIFYTAAGTSAAGVASVLWNAAGELPAALAPTKNPATDWTAAAREADACGIHQRSDGSWILHGSVSGTQVLYVYEAPGGVVLFSTRLRWLTRAAEQLSPDWQSWTEIIAFGAPLSGRTTFAGIHRLKPMEYLETTGEGRVNRGAAHWAWEDYTPQPVSDLQDITEATIGHMSAQMRPYIAEAGTANPMLSGGRDSRMLTALALNESAETTEVTAWTTSSDSGTALEELIAAQVAETLEVDHRIITGRYSQFAQDFTEYADAVDYQASFHFWLMPVVRRLKETPGPIFDGIGGGVLLGGGFADPPNAHRLSRQDLVAARIGSRARYLTEAQKVLAETAAAGVSSRSSAAAEPVAQQYLDHPNGHTLTSYLLRTVPGIAPAPAKVLGRAQPTLMPMVSDPVAQLALSLPHEVKADGAWYPYLLKAADPRLEGMETADDLMGRRHHKRRIASVEAAAYLGGLIQNGPASGLLAPQLREADLSAPGGLMTWQRMLNSQRPQHLIRGLAMLTLWLQEHQGQLKDSDPVKGVQNA</sequence>
<proteinExistence type="predicted"/>
<dbReference type="Proteomes" id="UP000523139">
    <property type="component" value="Unassembled WGS sequence"/>
</dbReference>
<dbReference type="InterPro" id="IPR014729">
    <property type="entry name" value="Rossmann-like_a/b/a_fold"/>
</dbReference>
<dbReference type="RefSeq" id="WP_168887545.1">
    <property type="nucleotide sequence ID" value="NZ_JABAHY010000007.1"/>
</dbReference>
<evidence type="ECO:0000259" key="1">
    <source>
        <dbReference type="Pfam" id="PF00733"/>
    </source>
</evidence>
<accession>A0A7X8TJR4</accession>
<name>A0A7X8TJR4_9MICC</name>
<dbReference type="InterPro" id="IPR001962">
    <property type="entry name" value="Asn_synthase"/>
</dbReference>
<dbReference type="GO" id="GO:0004066">
    <property type="term" value="F:asparagine synthase (glutamine-hydrolyzing) activity"/>
    <property type="evidence" value="ECO:0007669"/>
    <property type="project" value="InterPro"/>
</dbReference>
<reference evidence="2 3" key="1">
    <citation type="submission" date="2020-04" db="EMBL/GenBank/DDBJ databases">
        <title>Nesterenkonia sp. nov., isolated from marine sediment.</title>
        <authorList>
            <person name="Zhang G."/>
        </authorList>
    </citation>
    <scope>NUCLEOTIDE SEQUENCE [LARGE SCALE GENOMIC DNA]</scope>
    <source>
        <strain evidence="2 3">MY13</strain>
    </source>
</reference>
<dbReference type="AlphaFoldDB" id="A0A7X8TJR4"/>
<gene>
    <name evidence="2" type="ORF">HGQ17_08600</name>
</gene>
<evidence type="ECO:0000313" key="3">
    <source>
        <dbReference type="Proteomes" id="UP000523139"/>
    </source>
</evidence>
<protein>
    <recommendedName>
        <fullName evidence="1">Asparagine synthetase domain-containing protein</fullName>
    </recommendedName>
</protein>
<feature type="domain" description="Asparagine synthetase" evidence="1">
    <location>
        <begin position="230"/>
        <end position="466"/>
    </location>
</feature>
<dbReference type="Gene3D" id="3.40.50.620">
    <property type="entry name" value="HUPs"/>
    <property type="match status" value="1"/>
</dbReference>
<comment type="caution">
    <text evidence="2">The sequence shown here is derived from an EMBL/GenBank/DDBJ whole genome shotgun (WGS) entry which is preliminary data.</text>
</comment>